<dbReference type="Proteomes" id="UP000323708">
    <property type="component" value="Unassembled WGS sequence"/>
</dbReference>
<feature type="transmembrane region" description="Helical" evidence="1">
    <location>
        <begin position="198"/>
        <end position="231"/>
    </location>
</feature>
<comment type="caution">
    <text evidence="2">The sequence shown here is derived from an EMBL/GenBank/DDBJ whole genome shotgun (WGS) entry which is preliminary data.</text>
</comment>
<keyword evidence="3" id="KW-1185">Reference proteome</keyword>
<dbReference type="EMBL" id="VTUX01000005">
    <property type="protein sequence ID" value="KAA1190663.1"/>
    <property type="molecule type" value="Genomic_DNA"/>
</dbReference>
<sequence>MCLADGALDKGKAEQFRQASERIEGHFQREFHGIKQQLKDAYGPLDPDADTRTVQGFRDQQAVDRLGETLERVLDRANYEKVSREQLQRAFDSASLFQLKLYVDLDDFEEALLYTRGATPSEEEVKHFFGLWRKTVKFIKFERVVLFIRFRDDVDTESTLGGCQPGSTMLKLFQNVPGADVEMLFPNTRVGMRLIDKLLIGVPALVSGGVVMTTKLGATLVLLGSLFGFWLGMHSDPVRLDKAAVLALLAGLGALGGYLWKQYSNFRNRKLRFTQALTENLYFKLLDNNAGVIFRVLDEAEESECKESLLAYRFLLAGDGPVSAAELDASIENWLLQNWQCRLDFEIDDALNKLEYLGLACRRGDVWQAMPADSSAA</sequence>
<dbReference type="InterPro" id="IPR022227">
    <property type="entry name" value="DUF3754"/>
</dbReference>
<keyword evidence="1" id="KW-0472">Membrane</keyword>
<dbReference type="AlphaFoldDB" id="A0A5B0WUQ1"/>
<protein>
    <submittedName>
        <fullName evidence="2">DUF3754 domain-containing protein</fullName>
    </submittedName>
</protein>
<keyword evidence="1" id="KW-0812">Transmembrane</keyword>
<evidence type="ECO:0000313" key="2">
    <source>
        <dbReference type="EMBL" id="KAA1190663.1"/>
    </source>
</evidence>
<feature type="transmembrane region" description="Helical" evidence="1">
    <location>
        <begin position="243"/>
        <end position="260"/>
    </location>
</feature>
<accession>A0A5B0WUQ1</accession>
<gene>
    <name evidence="2" type="ORF">F0M18_11985</name>
</gene>
<proteinExistence type="predicted"/>
<keyword evidence="1" id="KW-1133">Transmembrane helix</keyword>
<name>A0A5B0WUQ1_9GAMM</name>
<evidence type="ECO:0000313" key="3">
    <source>
        <dbReference type="Proteomes" id="UP000323708"/>
    </source>
</evidence>
<dbReference type="PANTHER" id="PTHR33645:SF11">
    <property type="entry name" value="AMINOPEPTIDASE (DUF3754)"/>
    <property type="match status" value="1"/>
</dbReference>
<dbReference type="Pfam" id="PF12576">
    <property type="entry name" value="DUF3754"/>
    <property type="match status" value="1"/>
</dbReference>
<evidence type="ECO:0000256" key="1">
    <source>
        <dbReference type="SAM" id="Phobius"/>
    </source>
</evidence>
<reference evidence="2 3" key="1">
    <citation type="submission" date="2019-09" db="EMBL/GenBank/DDBJ databases">
        <authorList>
            <person name="Chen X.-Y."/>
        </authorList>
    </citation>
    <scope>NUCLEOTIDE SEQUENCE [LARGE SCALE GENOMIC DNA]</scope>
    <source>
        <strain evidence="2 3">NY5</strain>
    </source>
</reference>
<organism evidence="2 3">
    <name type="scientific">Pseudohalioglobus sediminis</name>
    <dbReference type="NCBI Taxonomy" id="2606449"/>
    <lineage>
        <taxon>Bacteria</taxon>
        <taxon>Pseudomonadati</taxon>
        <taxon>Pseudomonadota</taxon>
        <taxon>Gammaproteobacteria</taxon>
        <taxon>Cellvibrionales</taxon>
        <taxon>Halieaceae</taxon>
        <taxon>Pseudohalioglobus</taxon>
    </lineage>
</organism>
<dbReference type="PANTHER" id="PTHR33645">
    <property type="entry name" value="AMINOPEPTIDASE (DUF3754)"/>
    <property type="match status" value="1"/>
</dbReference>